<dbReference type="GO" id="GO:0006281">
    <property type="term" value="P:DNA repair"/>
    <property type="evidence" value="ECO:0007669"/>
    <property type="project" value="UniProtKB-KW"/>
</dbReference>
<evidence type="ECO:0000256" key="4">
    <source>
        <dbReference type="ARBA" id="ARBA00022603"/>
    </source>
</evidence>
<evidence type="ECO:0000256" key="1">
    <source>
        <dbReference type="ARBA" id="ARBA00001286"/>
    </source>
</evidence>
<dbReference type="InterPro" id="IPR036388">
    <property type="entry name" value="WH-like_DNA-bd_sf"/>
</dbReference>
<dbReference type="RefSeq" id="WP_114834172.1">
    <property type="nucleotide sequence ID" value="NZ_LR699114.1"/>
</dbReference>
<dbReference type="Gene3D" id="1.10.10.10">
    <property type="entry name" value="Winged helix-like DNA-binding domain superfamily/Winged helix DNA-binding domain"/>
    <property type="match status" value="1"/>
</dbReference>
<sequence>MTEYTSILSSPLGHVGIQVQAGTLINLSFLPDTVSEKYPQDAFGQKIADELSTYFDNPQHQFTVSVHCKGTPFQQKVWNALQGIPSGNTLTYGALAKQLGSSARAVGQACRTNPIPLIVPCHRIVAANHLGGYAGATEGTLLRIKRWLLQHEGVSLA</sequence>
<dbReference type="NCBIfam" id="TIGR00589">
    <property type="entry name" value="ogt"/>
    <property type="match status" value="1"/>
</dbReference>
<keyword evidence="11" id="KW-1185">Reference proteome</keyword>
<dbReference type="PANTHER" id="PTHR10815">
    <property type="entry name" value="METHYLATED-DNA--PROTEIN-CYSTEINE METHYLTRANSFERASE"/>
    <property type="match status" value="1"/>
</dbReference>
<evidence type="ECO:0000256" key="5">
    <source>
        <dbReference type="ARBA" id="ARBA00022679"/>
    </source>
</evidence>
<dbReference type="Pfam" id="PF01035">
    <property type="entry name" value="DNA_binding_1"/>
    <property type="match status" value="1"/>
</dbReference>
<keyword evidence="5 10" id="KW-0808">Transferase</keyword>
<dbReference type="PANTHER" id="PTHR10815:SF13">
    <property type="entry name" value="METHYLATED-DNA--PROTEIN-CYSTEINE METHYLTRANSFERASE"/>
    <property type="match status" value="1"/>
</dbReference>
<evidence type="ECO:0000256" key="7">
    <source>
        <dbReference type="ARBA" id="ARBA00023204"/>
    </source>
</evidence>
<protein>
    <recommendedName>
        <fullName evidence="3">methylated-DNA--[protein]-cysteine S-methyltransferase</fullName>
        <ecNumber evidence="3">2.1.1.63</ecNumber>
    </recommendedName>
</protein>
<dbReference type="InterPro" id="IPR014048">
    <property type="entry name" value="MethylDNA_cys_MeTrfase_DNA-bd"/>
</dbReference>
<keyword evidence="7" id="KW-0234">DNA repair</keyword>
<keyword evidence="4 10" id="KW-0489">Methyltransferase</keyword>
<evidence type="ECO:0000256" key="8">
    <source>
        <dbReference type="ARBA" id="ARBA00049348"/>
    </source>
</evidence>
<evidence type="ECO:0000256" key="2">
    <source>
        <dbReference type="ARBA" id="ARBA00008711"/>
    </source>
</evidence>
<dbReference type="CDD" id="cd06445">
    <property type="entry name" value="ATase"/>
    <property type="match status" value="1"/>
</dbReference>
<keyword evidence="6" id="KW-0227">DNA damage</keyword>
<evidence type="ECO:0000313" key="11">
    <source>
        <dbReference type="Proteomes" id="UP000254720"/>
    </source>
</evidence>
<dbReference type="EC" id="2.1.1.63" evidence="3"/>
<organism evidence="10 11">
    <name type="scientific">Aquicella lusitana</name>
    <dbReference type="NCBI Taxonomy" id="254246"/>
    <lineage>
        <taxon>Bacteria</taxon>
        <taxon>Pseudomonadati</taxon>
        <taxon>Pseudomonadota</taxon>
        <taxon>Gammaproteobacteria</taxon>
        <taxon>Legionellales</taxon>
        <taxon>Coxiellaceae</taxon>
        <taxon>Aquicella</taxon>
    </lineage>
</organism>
<dbReference type="GO" id="GO:0003908">
    <property type="term" value="F:methylated-DNA-[protein]-cysteine S-methyltransferase activity"/>
    <property type="evidence" value="ECO:0007669"/>
    <property type="project" value="UniProtKB-EC"/>
</dbReference>
<dbReference type="EMBL" id="QQAX01000008">
    <property type="protein sequence ID" value="RDI44828.1"/>
    <property type="molecule type" value="Genomic_DNA"/>
</dbReference>
<dbReference type="SUPFAM" id="SSF46767">
    <property type="entry name" value="Methylated DNA-protein cysteine methyltransferase, C-terminal domain"/>
    <property type="match status" value="1"/>
</dbReference>
<dbReference type="GO" id="GO:0032259">
    <property type="term" value="P:methylation"/>
    <property type="evidence" value="ECO:0007669"/>
    <property type="project" value="UniProtKB-KW"/>
</dbReference>
<dbReference type="AlphaFoldDB" id="A0A370GM62"/>
<reference evidence="10 11" key="1">
    <citation type="submission" date="2018-07" db="EMBL/GenBank/DDBJ databases">
        <title>Genomic Encyclopedia of Type Strains, Phase IV (KMG-IV): sequencing the most valuable type-strain genomes for metagenomic binning, comparative biology and taxonomic classification.</title>
        <authorList>
            <person name="Goeker M."/>
        </authorList>
    </citation>
    <scope>NUCLEOTIDE SEQUENCE [LARGE SCALE GENOMIC DNA]</scope>
    <source>
        <strain evidence="10 11">DSM 16500</strain>
    </source>
</reference>
<dbReference type="InterPro" id="IPR001497">
    <property type="entry name" value="MethylDNA_cys_MeTrfase_AS"/>
</dbReference>
<evidence type="ECO:0000313" key="10">
    <source>
        <dbReference type="EMBL" id="RDI44828.1"/>
    </source>
</evidence>
<dbReference type="OrthoDB" id="9802228at2"/>
<dbReference type="FunFam" id="1.10.10.10:FF:000214">
    <property type="entry name" value="Methylated-DNA--protein-cysteine methyltransferase"/>
    <property type="match status" value="1"/>
</dbReference>
<feature type="domain" description="Methylated-DNA-[protein]-cysteine S-methyltransferase DNA binding" evidence="9">
    <location>
        <begin position="72"/>
        <end position="154"/>
    </location>
</feature>
<dbReference type="Proteomes" id="UP000254720">
    <property type="component" value="Unassembled WGS sequence"/>
</dbReference>
<accession>A0A370GM62</accession>
<name>A0A370GM62_9COXI</name>
<evidence type="ECO:0000256" key="6">
    <source>
        <dbReference type="ARBA" id="ARBA00022763"/>
    </source>
</evidence>
<comment type="catalytic activity">
    <reaction evidence="8">
        <text>a 6-O-methyl-2'-deoxyguanosine in DNA + L-cysteinyl-[protein] = S-methyl-L-cysteinyl-[protein] + a 2'-deoxyguanosine in DNA</text>
        <dbReference type="Rhea" id="RHEA:24000"/>
        <dbReference type="Rhea" id="RHEA-COMP:10131"/>
        <dbReference type="Rhea" id="RHEA-COMP:10132"/>
        <dbReference type="Rhea" id="RHEA-COMP:11367"/>
        <dbReference type="Rhea" id="RHEA-COMP:11368"/>
        <dbReference type="ChEBI" id="CHEBI:29950"/>
        <dbReference type="ChEBI" id="CHEBI:82612"/>
        <dbReference type="ChEBI" id="CHEBI:85445"/>
        <dbReference type="ChEBI" id="CHEBI:85448"/>
        <dbReference type="EC" id="2.1.1.63"/>
    </reaction>
</comment>
<dbReference type="PROSITE" id="PS00374">
    <property type="entry name" value="MGMT"/>
    <property type="match status" value="1"/>
</dbReference>
<evidence type="ECO:0000256" key="3">
    <source>
        <dbReference type="ARBA" id="ARBA00011918"/>
    </source>
</evidence>
<proteinExistence type="inferred from homology"/>
<gene>
    <name evidence="10" type="ORF">C8D86_10882</name>
</gene>
<comment type="similarity">
    <text evidence="2">Belongs to the MGMT family.</text>
</comment>
<evidence type="ECO:0000259" key="9">
    <source>
        <dbReference type="Pfam" id="PF01035"/>
    </source>
</evidence>
<dbReference type="InterPro" id="IPR036631">
    <property type="entry name" value="MGMT_N_sf"/>
</dbReference>
<dbReference type="SUPFAM" id="SSF53155">
    <property type="entry name" value="Methylated DNA-protein cysteine methyltransferase domain"/>
    <property type="match status" value="1"/>
</dbReference>
<dbReference type="InterPro" id="IPR036217">
    <property type="entry name" value="MethylDNA_cys_MeTrfase_DNAb"/>
</dbReference>
<comment type="catalytic activity">
    <reaction evidence="1">
        <text>a 4-O-methyl-thymidine in DNA + L-cysteinyl-[protein] = a thymidine in DNA + S-methyl-L-cysteinyl-[protein]</text>
        <dbReference type="Rhea" id="RHEA:53428"/>
        <dbReference type="Rhea" id="RHEA-COMP:10131"/>
        <dbReference type="Rhea" id="RHEA-COMP:10132"/>
        <dbReference type="Rhea" id="RHEA-COMP:13555"/>
        <dbReference type="Rhea" id="RHEA-COMP:13556"/>
        <dbReference type="ChEBI" id="CHEBI:29950"/>
        <dbReference type="ChEBI" id="CHEBI:82612"/>
        <dbReference type="ChEBI" id="CHEBI:137386"/>
        <dbReference type="ChEBI" id="CHEBI:137387"/>
        <dbReference type="EC" id="2.1.1.63"/>
    </reaction>
</comment>
<comment type="caution">
    <text evidence="10">The sequence shown here is derived from an EMBL/GenBank/DDBJ whole genome shotgun (WGS) entry which is preliminary data.</text>
</comment>